<protein>
    <submittedName>
        <fullName evidence="2">Uncharacterized protein</fullName>
    </submittedName>
</protein>
<reference evidence="3" key="1">
    <citation type="submission" date="2016-10" db="EMBL/GenBank/DDBJ databases">
        <authorList>
            <person name="Varghese N."/>
            <person name="Submissions S."/>
        </authorList>
    </citation>
    <scope>NUCLEOTIDE SEQUENCE [LARGE SCALE GENOMIC DNA]</scope>
    <source>
        <strain evidence="3">CGMCC 1.10121</strain>
    </source>
</reference>
<accession>A0A1H8SF34</accession>
<evidence type="ECO:0000256" key="1">
    <source>
        <dbReference type="SAM" id="MobiDB-lite"/>
    </source>
</evidence>
<sequence length="42" mass="5119">MEERNMPYAFRDEVEPSPSYDDEEREVVIVDGEAMTYRSYRR</sequence>
<gene>
    <name evidence="2" type="ORF">SAMN04487948_10568</name>
</gene>
<evidence type="ECO:0000313" key="2">
    <source>
        <dbReference type="EMBL" id="SEO77639.1"/>
    </source>
</evidence>
<feature type="compositionally biased region" description="Basic and acidic residues" evidence="1">
    <location>
        <begin position="1"/>
        <end position="14"/>
    </location>
</feature>
<evidence type="ECO:0000313" key="3">
    <source>
        <dbReference type="Proteomes" id="UP000199126"/>
    </source>
</evidence>
<proteinExistence type="predicted"/>
<dbReference type="EMBL" id="FODV01000005">
    <property type="protein sequence ID" value="SEO77639.1"/>
    <property type="molecule type" value="Genomic_DNA"/>
</dbReference>
<dbReference type="AlphaFoldDB" id="A0A1H8SF34"/>
<dbReference type="RefSeq" id="WP_280141169.1">
    <property type="nucleotide sequence ID" value="NZ_FODV01000005.1"/>
</dbReference>
<feature type="region of interest" description="Disordered" evidence="1">
    <location>
        <begin position="1"/>
        <end position="22"/>
    </location>
</feature>
<organism evidence="2 3">
    <name type="scientific">Halogranum amylolyticum</name>
    <dbReference type="NCBI Taxonomy" id="660520"/>
    <lineage>
        <taxon>Archaea</taxon>
        <taxon>Methanobacteriati</taxon>
        <taxon>Methanobacteriota</taxon>
        <taxon>Stenosarchaea group</taxon>
        <taxon>Halobacteria</taxon>
        <taxon>Halobacteriales</taxon>
        <taxon>Haloferacaceae</taxon>
    </lineage>
</organism>
<name>A0A1H8SF34_9EURY</name>
<keyword evidence="3" id="KW-1185">Reference proteome</keyword>
<dbReference type="Proteomes" id="UP000199126">
    <property type="component" value="Unassembled WGS sequence"/>
</dbReference>